<dbReference type="PANTHER" id="PTHR33877">
    <property type="entry name" value="SLL1193 PROTEIN"/>
    <property type="match status" value="1"/>
</dbReference>
<dbReference type="RefSeq" id="WP_103242283.1">
    <property type="nucleotide sequence ID" value="NZ_JANJZD010000052.1"/>
</dbReference>
<keyword evidence="2" id="KW-0540">Nuclease</keyword>
<dbReference type="AlphaFoldDB" id="A0A2K4ZPE3"/>
<dbReference type="SMART" id="SM00507">
    <property type="entry name" value="HNHc"/>
    <property type="match status" value="1"/>
</dbReference>
<dbReference type="Proteomes" id="UP000236311">
    <property type="component" value="Unassembled WGS sequence"/>
</dbReference>
<protein>
    <submittedName>
        <fullName evidence="2">HNH endonuclease</fullName>
    </submittedName>
</protein>
<keyword evidence="2" id="KW-0378">Hydrolase</keyword>
<gene>
    <name evidence="2" type="ORF">AMURIS_05088</name>
</gene>
<evidence type="ECO:0000313" key="3">
    <source>
        <dbReference type="Proteomes" id="UP000236311"/>
    </source>
</evidence>
<dbReference type="PANTHER" id="PTHR33877:SF1">
    <property type="entry name" value="TYPE IV METHYL-DIRECTED RESTRICTION ENZYME ECOKMCRA"/>
    <property type="match status" value="1"/>
</dbReference>
<accession>A0A2K4ZPE3</accession>
<evidence type="ECO:0000313" key="2">
    <source>
        <dbReference type="EMBL" id="SOY32330.1"/>
    </source>
</evidence>
<feature type="domain" description="HNH nuclease" evidence="1">
    <location>
        <begin position="81"/>
        <end position="130"/>
    </location>
</feature>
<dbReference type="CDD" id="cd00085">
    <property type="entry name" value="HNHc"/>
    <property type="match status" value="1"/>
</dbReference>
<evidence type="ECO:0000259" key="1">
    <source>
        <dbReference type="SMART" id="SM00507"/>
    </source>
</evidence>
<name>A0A2K4ZPE3_9FIRM</name>
<keyword evidence="2" id="KW-0255">Endonuclease</keyword>
<dbReference type="Gene3D" id="1.10.30.50">
    <property type="match status" value="1"/>
</dbReference>
<proteinExistence type="predicted"/>
<sequence>MAYILQKDNRYCVLDARSKVGWTLDISLATKFSDIKKAYNLLYMARKKLRGFQVVDFNLNKKSYGKSREKRESFSDLERMAIYNKCKGKCGICGKFVPYDEFTIEHIIPLAKGGTNMADNLQCAHRWCNFIKQDFLLRELCIRLIEIVLYQIECHIKGFIKNELKLTRKRKQKNYSTIKRLE</sequence>
<dbReference type="OrthoDB" id="9802901at2"/>
<organism evidence="2 3">
    <name type="scientific">Acetatifactor muris</name>
    <dbReference type="NCBI Taxonomy" id="879566"/>
    <lineage>
        <taxon>Bacteria</taxon>
        <taxon>Bacillati</taxon>
        <taxon>Bacillota</taxon>
        <taxon>Clostridia</taxon>
        <taxon>Lachnospirales</taxon>
        <taxon>Lachnospiraceae</taxon>
        <taxon>Acetatifactor</taxon>
    </lineage>
</organism>
<dbReference type="EMBL" id="OFSM01000046">
    <property type="protein sequence ID" value="SOY32330.1"/>
    <property type="molecule type" value="Genomic_DNA"/>
</dbReference>
<reference evidence="2 3" key="1">
    <citation type="submission" date="2018-01" db="EMBL/GenBank/DDBJ databases">
        <authorList>
            <person name="Gaut B.S."/>
            <person name="Morton B.R."/>
            <person name="Clegg M.T."/>
            <person name="Duvall M.R."/>
        </authorList>
    </citation>
    <scope>NUCLEOTIDE SEQUENCE [LARGE SCALE GENOMIC DNA]</scope>
    <source>
        <strain evidence="2">GP69</strain>
    </source>
</reference>
<keyword evidence="3" id="KW-1185">Reference proteome</keyword>
<dbReference type="GO" id="GO:0004519">
    <property type="term" value="F:endonuclease activity"/>
    <property type="evidence" value="ECO:0007669"/>
    <property type="project" value="UniProtKB-KW"/>
</dbReference>
<dbReference type="InterPro" id="IPR003615">
    <property type="entry name" value="HNH_nuc"/>
</dbReference>
<dbReference type="InterPro" id="IPR052892">
    <property type="entry name" value="NA-targeting_endonuclease"/>
</dbReference>
<dbReference type="InterPro" id="IPR029471">
    <property type="entry name" value="HNH_5"/>
</dbReference>
<dbReference type="Pfam" id="PF14279">
    <property type="entry name" value="HNH_5"/>
    <property type="match status" value="1"/>
</dbReference>